<dbReference type="Gene3D" id="3.40.50.880">
    <property type="match status" value="1"/>
</dbReference>
<protein>
    <submittedName>
        <fullName evidence="1">Uncharacterized protein</fullName>
    </submittedName>
</protein>
<evidence type="ECO:0000313" key="2">
    <source>
        <dbReference type="Proteomes" id="UP000294576"/>
    </source>
</evidence>
<accession>A0A4R3Q928</accession>
<organism evidence="1 2">
    <name type="scientific">Rhizobium sullae</name>
    <name type="common">Rhizobium hedysari</name>
    <dbReference type="NCBI Taxonomy" id="50338"/>
    <lineage>
        <taxon>Bacteria</taxon>
        <taxon>Pseudomonadati</taxon>
        <taxon>Pseudomonadota</taxon>
        <taxon>Alphaproteobacteria</taxon>
        <taxon>Hyphomicrobiales</taxon>
        <taxon>Rhizobiaceae</taxon>
        <taxon>Rhizobium/Agrobacterium group</taxon>
        <taxon>Rhizobium</taxon>
    </lineage>
</organism>
<proteinExistence type="predicted"/>
<gene>
    <name evidence="1" type="ORF">EV132_10429</name>
</gene>
<dbReference type="Proteomes" id="UP000294576">
    <property type="component" value="Unassembled WGS sequence"/>
</dbReference>
<dbReference type="EMBL" id="SMBH01000004">
    <property type="protein sequence ID" value="TCU17007.1"/>
    <property type="molecule type" value="Genomic_DNA"/>
</dbReference>
<evidence type="ECO:0000313" key="1">
    <source>
        <dbReference type="EMBL" id="TCU17007.1"/>
    </source>
</evidence>
<reference evidence="1 2" key="1">
    <citation type="submission" date="2019-03" db="EMBL/GenBank/DDBJ databases">
        <title>Genomic Encyclopedia of Type Strains, Phase IV (KMG-V): Genome sequencing to study the core and pangenomes of soil and plant-associated prokaryotes.</title>
        <authorList>
            <person name="Whitman W."/>
        </authorList>
    </citation>
    <scope>NUCLEOTIDE SEQUENCE [LARGE SCALE GENOMIC DNA]</scope>
    <source>
        <strain evidence="1 2">Hc14</strain>
    </source>
</reference>
<comment type="caution">
    <text evidence="1">The sequence shown here is derived from an EMBL/GenBank/DDBJ whole genome shotgun (WGS) entry which is preliminary data.</text>
</comment>
<dbReference type="InterPro" id="IPR029062">
    <property type="entry name" value="Class_I_gatase-like"/>
</dbReference>
<sequence>MIPDAPIRFLLILASDESDEAPNREMRVTRIAPPYYLFKDLGVEVVLATPLGGFPAMCEDLPPSSPADDAMLRFMADRGARDDLADTLSLQQIVVEDFDAAFCIGFAGPIWDGDNLGIASVIKAFLTSRKPVALVPGSDLDVAPGGAGAGLLIVGDSEESPLLAAHALVKVVQEQRRLR</sequence>
<dbReference type="SUPFAM" id="SSF52317">
    <property type="entry name" value="Class I glutamine amidotransferase-like"/>
    <property type="match status" value="1"/>
</dbReference>
<name>A0A4R3Q928_RHISU</name>
<dbReference type="AlphaFoldDB" id="A0A4R3Q928"/>